<evidence type="ECO:0000256" key="1">
    <source>
        <dbReference type="SAM" id="MobiDB-lite"/>
    </source>
</evidence>
<dbReference type="Gene3D" id="1.20.1280.50">
    <property type="match status" value="1"/>
</dbReference>
<dbReference type="Gene3D" id="3.80.10.10">
    <property type="entry name" value="Ribonuclease Inhibitor"/>
    <property type="match status" value="1"/>
</dbReference>
<dbReference type="InterPro" id="IPR053781">
    <property type="entry name" value="F-box_AtFBL13-like"/>
</dbReference>
<dbReference type="Proteomes" id="UP001231189">
    <property type="component" value="Unassembled WGS sequence"/>
</dbReference>
<comment type="caution">
    <text evidence="3">The sequence shown here is derived from an EMBL/GenBank/DDBJ whole genome shotgun (WGS) entry which is preliminary data.</text>
</comment>
<dbReference type="PROSITE" id="PS50181">
    <property type="entry name" value="FBOX"/>
    <property type="match status" value="1"/>
</dbReference>
<dbReference type="InterPro" id="IPR006553">
    <property type="entry name" value="Leu-rich_rpt_Cys-con_subtyp"/>
</dbReference>
<sequence length="527" mass="59174">MVSSAKKKRRPRDRLSDLPDDILGHVLSFLPAEEAGRAAVLSRRWRRAFDVVQTISFQPLQILAIDMEAENRILIDRVNNALLARRSSGGDAPLRCLRVPIRWYTAPDCYAVDKWLSYALRHGIEELHLETSMLVRSYPDAVEQCCLCGGSKDVGFQHGTNDDYDSDLDSTDYDDDDDSDDYDSDYDSAGATPTYDGNTGVPLYAHLTRHRYDVSPELFSCATMRALHLVSCSLPPRLLAPTIRLPSLETLSLANITYTTLQANDVPRQISAENIQRVISCCPRLADLTLEGCHQITDITVQRLARFALRCCHGVQRVAVDASSETLRAFEYRGRPPAASCFRLGGGAPRVASVKINICGSKRSRTMDQDRLWEFLVLFAEAAHLQLNVIWNALHFPPFHNLTRLELGCRCTDPSAVRRVAGVLRQTPNLTALTIKLCWDKSREVNCRRVLDVPNLPVSCLRERVRKMSVEQYHGLKPQKMLLKWLLRSALVVESVSVNKDGGYMPTDLVNEIKSWAVNPATTMTFS</sequence>
<evidence type="ECO:0000259" key="2">
    <source>
        <dbReference type="PROSITE" id="PS50181"/>
    </source>
</evidence>
<evidence type="ECO:0000313" key="4">
    <source>
        <dbReference type="Proteomes" id="UP001231189"/>
    </source>
</evidence>
<accession>A0AAD8WRA1</accession>
<dbReference type="CDD" id="cd22160">
    <property type="entry name" value="F-box_AtFBL13-like"/>
    <property type="match status" value="1"/>
</dbReference>
<dbReference type="InterPro" id="IPR055411">
    <property type="entry name" value="LRR_FXL15/At3g58940/PEG3-like"/>
</dbReference>
<organism evidence="3 4">
    <name type="scientific">Lolium multiflorum</name>
    <name type="common">Italian ryegrass</name>
    <name type="synonym">Lolium perenne subsp. multiflorum</name>
    <dbReference type="NCBI Taxonomy" id="4521"/>
    <lineage>
        <taxon>Eukaryota</taxon>
        <taxon>Viridiplantae</taxon>
        <taxon>Streptophyta</taxon>
        <taxon>Embryophyta</taxon>
        <taxon>Tracheophyta</taxon>
        <taxon>Spermatophyta</taxon>
        <taxon>Magnoliopsida</taxon>
        <taxon>Liliopsida</taxon>
        <taxon>Poales</taxon>
        <taxon>Poaceae</taxon>
        <taxon>BOP clade</taxon>
        <taxon>Pooideae</taxon>
        <taxon>Poodae</taxon>
        <taxon>Poeae</taxon>
        <taxon>Poeae Chloroplast Group 2 (Poeae type)</taxon>
        <taxon>Loliodinae</taxon>
        <taxon>Loliinae</taxon>
        <taxon>Lolium</taxon>
    </lineage>
</organism>
<proteinExistence type="predicted"/>
<dbReference type="InterPro" id="IPR036047">
    <property type="entry name" value="F-box-like_dom_sf"/>
</dbReference>
<dbReference type="SUPFAM" id="SSF52047">
    <property type="entry name" value="RNI-like"/>
    <property type="match status" value="1"/>
</dbReference>
<dbReference type="InterPro" id="IPR001810">
    <property type="entry name" value="F-box_dom"/>
</dbReference>
<dbReference type="SMART" id="SM00256">
    <property type="entry name" value="FBOX"/>
    <property type="match status" value="1"/>
</dbReference>
<dbReference type="Pfam" id="PF24758">
    <property type="entry name" value="LRR_At5g56370"/>
    <property type="match status" value="1"/>
</dbReference>
<reference evidence="3" key="1">
    <citation type="submission" date="2023-07" db="EMBL/GenBank/DDBJ databases">
        <title>A chromosome-level genome assembly of Lolium multiflorum.</title>
        <authorList>
            <person name="Chen Y."/>
            <person name="Copetti D."/>
            <person name="Kolliker R."/>
            <person name="Studer B."/>
        </authorList>
    </citation>
    <scope>NUCLEOTIDE SEQUENCE</scope>
    <source>
        <strain evidence="3">02402/16</strain>
        <tissue evidence="3">Leaf</tissue>
    </source>
</reference>
<gene>
    <name evidence="3" type="ORF">QYE76_038462</name>
</gene>
<dbReference type="InterPro" id="IPR032675">
    <property type="entry name" value="LRR_dom_sf"/>
</dbReference>
<dbReference type="SMART" id="SM00367">
    <property type="entry name" value="LRR_CC"/>
    <property type="match status" value="1"/>
</dbReference>
<protein>
    <recommendedName>
        <fullName evidence="2">F-box domain-containing protein</fullName>
    </recommendedName>
</protein>
<dbReference type="EMBL" id="JAUUTY010000002">
    <property type="protein sequence ID" value="KAK1677614.1"/>
    <property type="molecule type" value="Genomic_DNA"/>
</dbReference>
<feature type="compositionally biased region" description="Acidic residues" evidence="1">
    <location>
        <begin position="162"/>
        <end position="186"/>
    </location>
</feature>
<dbReference type="SUPFAM" id="SSF81383">
    <property type="entry name" value="F-box domain"/>
    <property type="match status" value="1"/>
</dbReference>
<dbReference type="AlphaFoldDB" id="A0AAD8WRA1"/>
<dbReference type="PANTHER" id="PTHR31900">
    <property type="entry name" value="F-BOX/RNI SUPERFAMILY PROTEIN-RELATED"/>
    <property type="match status" value="1"/>
</dbReference>
<feature type="region of interest" description="Disordered" evidence="1">
    <location>
        <begin position="159"/>
        <end position="194"/>
    </location>
</feature>
<keyword evidence="4" id="KW-1185">Reference proteome</keyword>
<name>A0AAD8WRA1_LOLMU</name>
<feature type="domain" description="F-box" evidence="2">
    <location>
        <begin position="12"/>
        <end position="60"/>
    </location>
</feature>
<evidence type="ECO:0000313" key="3">
    <source>
        <dbReference type="EMBL" id="KAK1677614.1"/>
    </source>
</evidence>
<dbReference type="Pfam" id="PF00646">
    <property type="entry name" value="F-box"/>
    <property type="match status" value="1"/>
</dbReference>
<dbReference type="InterPro" id="IPR050232">
    <property type="entry name" value="FBL13/AtMIF1-like"/>
</dbReference>
<dbReference type="PANTHER" id="PTHR31900:SF30">
    <property type="entry name" value="SUPERFAMILY PROTEIN, PUTATIVE-RELATED"/>
    <property type="match status" value="1"/>
</dbReference>